<evidence type="ECO:0000313" key="2">
    <source>
        <dbReference type="Proteomes" id="UP000054279"/>
    </source>
</evidence>
<gene>
    <name evidence="1" type="ORF">M422DRAFT_275750</name>
</gene>
<evidence type="ECO:0000313" key="1">
    <source>
        <dbReference type="EMBL" id="KIJ23628.1"/>
    </source>
</evidence>
<keyword evidence="2" id="KW-1185">Reference proteome</keyword>
<organism evidence="1 2">
    <name type="scientific">Sphaerobolus stellatus (strain SS14)</name>
    <dbReference type="NCBI Taxonomy" id="990650"/>
    <lineage>
        <taxon>Eukaryota</taxon>
        <taxon>Fungi</taxon>
        <taxon>Dikarya</taxon>
        <taxon>Basidiomycota</taxon>
        <taxon>Agaricomycotina</taxon>
        <taxon>Agaricomycetes</taxon>
        <taxon>Phallomycetidae</taxon>
        <taxon>Geastrales</taxon>
        <taxon>Sphaerobolaceae</taxon>
        <taxon>Sphaerobolus</taxon>
    </lineage>
</organism>
<dbReference type="EMBL" id="KN837622">
    <property type="protein sequence ID" value="KIJ23628.1"/>
    <property type="molecule type" value="Genomic_DNA"/>
</dbReference>
<protein>
    <submittedName>
        <fullName evidence="1">Uncharacterized protein</fullName>
    </submittedName>
</protein>
<sequence>MQVTVPQLVWGRSSTIKVWAPVKKTNSSIADLYLFVEDPIILLKEAGHKRSEVYWSKCPGGTTRVTTCELYAIGIERAPVV</sequence>
<dbReference type="Proteomes" id="UP000054279">
    <property type="component" value="Unassembled WGS sequence"/>
</dbReference>
<dbReference type="AlphaFoldDB" id="A0A0C9T424"/>
<proteinExistence type="predicted"/>
<reference evidence="1 2" key="1">
    <citation type="submission" date="2014-06" db="EMBL/GenBank/DDBJ databases">
        <title>Evolutionary Origins and Diversification of the Mycorrhizal Mutualists.</title>
        <authorList>
            <consortium name="DOE Joint Genome Institute"/>
            <consortium name="Mycorrhizal Genomics Consortium"/>
            <person name="Kohler A."/>
            <person name="Kuo A."/>
            <person name="Nagy L.G."/>
            <person name="Floudas D."/>
            <person name="Copeland A."/>
            <person name="Barry K.W."/>
            <person name="Cichocki N."/>
            <person name="Veneault-Fourrey C."/>
            <person name="LaButti K."/>
            <person name="Lindquist E.A."/>
            <person name="Lipzen A."/>
            <person name="Lundell T."/>
            <person name="Morin E."/>
            <person name="Murat C."/>
            <person name="Riley R."/>
            <person name="Ohm R."/>
            <person name="Sun H."/>
            <person name="Tunlid A."/>
            <person name="Henrissat B."/>
            <person name="Grigoriev I.V."/>
            <person name="Hibbett D.S."/>
            <person name="Martin F."/>
        </authorList>
    </citation>
    <scope>NUCLEOTIDE SEQUENCE [LARGE SCALE GENOMIC DNA]</scope>
    <source>
        <strain evidence="1 2">SS14</strain>
    </source>
</reference>
<name>A0A0C9T424_SPHS4</name>
<accession>A0A0C9T424</accession>
<dbReference type="HOGENOM" id="CLU_2575394_0_0_1"/>